<dbReference type="SUPFAM" id="SSF51735">
    <property type="entry name" value="NAD(P)-binding Rossmann-fold domains"/>
    <property type="match status" value="1"/>
</dbReference>
<evidence type="ECO:0000313" key="3">
    <source>
        <dbReference type="EMBL" id="CAB4835163.1"/>
    </source>
</evidence>
<dbReference type="Pfam" id="PF13561">
    <property type="entry name" value="adh_short_C2"/>
    <property type="match status" value="1"/>
</dbReference>
<dbReference type="PANTHER" id="PTHR24321">
    <property type="entry name" value="DEHYDROGENASES, SHORT CHAIN"/>
    <property type="match status" value="1"/>
</dbReference>
<name>A0A6J7AR41_9ZZZZ</name>
<organism evidence="3">
    <name type="scientific">freshwater metagenome</name>
    <dbReference type="NCBI Taxonomy" id="449393"/>
    <lineage>
        <taxon>unclassified sequences</taxon>
        <taxon>metagenomes</taxon>
        <taxon>ecological metagenomes</taxon>
    </lineage>
</organism>
<keyword evidence="2" id="KW-0560">Oxidoreductase</keyword>
<dbReference type="AlphaFoldDB" id="A0A6J7AR41"/>
<dbReference type="EMBL" id="CAFABA010000115">
    <property type="protein sequence ID" value="CAB4835163.1"/>
    <property type="molecule type" value="Genomic_DNA"/>
</dbReference>
<evidence type="ECO:0000256" key="2">
    <source>
        <dbReference type="ARBA" id="ARBA00023002"/>
    </source>
</evidence>
<evidence type="ECO:0000256" key="1">
    <source>
        <dbReference type="ARBA" id="ARBA00006484"/>
    </source>
</evidence>
<dbReference type="PRINTS" id="PR00081">
    <property type="entry name" value="GDHRDH"/>
</dbReference>
<accession>A0A6J7AR41</accession>
<dbReference type="CDD" id="cd05233">
    <property type="entry name" value="SDR_c"/>
    <property type="match status" value="1"/>
</dbReference>
<comment type="similarity">
    <text evidence="1">Belongs to the short-chain dehydrogenases/reductases (SDR) family.</text>
</comment>
<dbReference type="FunFam" id="3.40.50.720:FF:000084">
    <property type="entry name" value="Short-chain dehydrogenase reductase"/>
    <property type="match status" value="1"/>
</dbReference>
<dbReference type="GO" id="GO:0016491">
    <property type="term" value="F:oxidoreductase activity"/>
    <property type="evidence" value="ECO:0007669"/>
    <property type="project" value="UniProtKB-KW"/>
</dbReference>
<dbReference type="InterPro" id="IPR036291">
    <property type="entry name" value="NAD(P)-bd_dom_sf"/>
</dbReference>
<dbReference type="PRINTS" id="PR00080">
    <property type="entry name" value="SDRFAMILY"/>
</dbReference>
<dbReference type="Gene3D" id="3.40.50.720">
    <property type="entry name" value="NAD(P)-binding Rossmann-like Domain"/>
    <property type="match status" value="1"/>
</dbReference>
<dbReference type="InterPro" id="IPR002347">
    <property type="entry name" value="SDR_fam"/>
</dbReference>
<protein>
    <submittedName>
        <fullName evidence="3">Unannotated protein</fullName>
    </submittedName>
</protein>
<dbReference type="PANTHER" id="PTHR24321:SF14">
    <property type="entry name" value="SHORT-CHAIN TYPE DEHYDROGENASE_REDUCTASE BLR2146-RELATED"/>
    <property type="match status" value="1"/>
</dbReference>
<reference evidence="3" key="1">
    <citation type="submission" date="2020-05" db="EMBL/GenBank/DDBJ databases">
        <authorList>
            <person name="Chiriac C."/>
            <person name="Salcher M."/>
            <person name="Ghai R."/>
            <person name="Kavagutti S V."/>
        </authorList>
    </citation>
    <scope>NUCLEOTIDE SEQUENCE</scope>
</reference>
<sequence length="266" mass="27394">MAELSGKVAIITGSASGVGEATALLMASRGAAVVVADINVRGARDTVEAIEALGGRATACEVDVCDERAVQGMIELAMSTYGRLDILHNNATALGDDVLGRDLDLVTMTVELWDRTMAVSLRGVMLGCKYALPPMLAQGQGVILNTTSVAGQTGDVKRAAYGSAKAGVDTLTKYVATMYGKQGIRCNAIAPGLILSPPAIANLTPEMLDATFRNRLLSRAGTPGDVAALAAFLASDEAGFITGQTFNVDGGVLAHHPAYSQNVVIG</sequence>
<gene>
    <name evidence="3" type="ORF">UFOPK3139_02335</name>
</gene>
<proteinExistence type="inferred from homology"/>